<dbReference type="EMBL" id="JARKHS020009258">
    <property type="protein sequence ID" value="KAK8780020.1"/>
    <property type="molecule type" value="Genomic_DNA"/>
</dbReference>
<feature type="transmembrane region" description="Helical" evidence="9">
    <location>
        <begin position="1146"/>
        <end position="1163"/>
    </location>
</feature>
<feature type="domain" description="Amino acid permease/ SLC12A" evidence="10">
    <location>
        <begin position="1031"/>
        <end position="1204"/>
    </location>
</feature>
<feature type="transmembrane region" description="Helical" evidence="9">
    <location>
        <begin position="736"/>
        <end position="757"/>
    </location>
</feature>
<dbReference type="Proteomes" id="UP001321473">
    <property type="component" value="Unassembled WGS sequence"/>
</dbReference>
<evidence type="ECO:0000313" key="14">
    <source>
        <dbReference type="Proteomes" id="UP001321473"/>
    </source>
</evidence>
<dbReference type="Pfam" id="PF03522">
    <property type="entry name" value="SLC12"/>
    <property type="match status" value="1"/>
</dbReference>
<comment type="similarity">
    <text evidence="3">Belongs to the SLC12A transporter family.</text>
</comment>
<feature type="transmembrane region" description="Helical" evidence="9">
    <location>
        <begin position="857"/>
        <end position="878"/>
    </location>
</feature>
<dbReference type="Pfam" id="PF00324">
    <property type="entry name" value="AA_permease"/>
    <property type="match status" value="2"/>
</dbReference>
<proteinExistence type="inferred from homology"/>
<sequence>MLCFRRRRLLTGRVGAACGCIPEGSQAKPKRTSHRRRRRRHRCSACSARGRIRLLPTVAERFSRISMRPWSRRPLGAPCMEPSVYSGQASQARPRLVAFRTLPPGATTEERAPSHQRMLLLPTLGIAAVVLGSALLLSIVFALINTRSEPCRSYACGLFSRRLQESMNRSFNPCYSFTRFVCDGWQQQHAHSVRTEIFMSALERLSRLTRNVTRTAGASGSGGRTTRERVARLYRSCDAVMRDGRNEMPFVKKALARAGVFWPARSRDPDVMRTVVYLSAVLHWPAIVNIRVDNPDEDSDDDWWTTIAVREAHTFPRMLGRQARLRGLNDSRKFFNVLRYHFSSGGDEDGGVSFEQMRAVEDKMLPQLRKAYRGLSQDEPKPLDEEDDRLVNRSEWSAAVARHWTIPNGRGIRVKATNPAFLRAFLELRGNYGEPDTHLYVSWCAVRYAALFANMELVLNHYGWDWDKAVLNYGRACFAMTYTFVGDLIFALYDADVVRPNTNINVHSLVGDVRTAFVRRVSARKPFSANTSFMSRWNTVDSTLRLVDMPTDANASADVALPNVSDSLVTNWLSFWSLVRSPDYVAPRRSLAARPFQDCMFYTLNETESDFVLSPFTLVLPFYDDGITSAVNGPLGSWVPGDTRRRPAAAVAVTGAARGLPAPACLPPHSRHTSSSVASLSSLAQGAVQVPRPNDRTPLLRHTRLFRSLSGGTQSPQQTTCQAPSTRRLATFSGCFTPVCLSMFSAILFLRIGFLIGHSGLLECLVEIVLAYSILFFTVLSICAISTNGAVEGGGAYFMISRALGPEFGGSIGTLFFIANIFSSALYITGCVEGLVNNFGPSGGVARILPEGFWYNLLYGTGVNFVNLIVCLVGAAMFAKTTVVIFGVVIVSALSVVVSFMAQPAFDVLLPQENQHMRDLNITRAPYTGFSWVTFTNNIWSSYTIDYTTKTMTTFPIVFGVLFSGVTGIMAGANMSGELKEPARAIPRGTLSAVGFTFVTYVLLMFFTAGTCSRLLLQNNVLYMQYIDLNLIGASRVLEALGKDELFGVVLRPVSVLVYKSNPLAAVFISWFLVQLILFIGSLNTIAQVTSVFFLLSYLSTNLACLALDLASAPNFRPSFKYFSWHTSLLGLVGCGTMMFVVSPLYAAIAIIICLVLVIVLHLRSPPVRWGSISQALIFHQVRKYLLLLDSRKDHVKYWRPQFLLLVANPRSSLPLILFANDLKKSGLYVLGHVKVGTPREFAADPVLEEYPYWLALLDKLKVKAFVEVTMAQSVQEGLHHLVRVSGLGAMKPNTILFGFFDDSHPTDFFDQNNSFKDLRSAKVREEEFLGLRDGSSQQRPLGPAEYVAMVYDCVFWMQKNVCLARHFQHLDKAAVVRSRTRLYIDVWPLNFLNPGDSPGAIDNCWLFTMQLACILHMVPGWKHSTTLRIFMCIGPCGAGGDGGEEVARHRRHWEGMLQLLRIEATISVVLWDHVAGLLEGPREDYLHAVNAMIKQHSQTTAVLFLYLPPPPPPSDDGDAQRLSYLNQLELLTSGLPPTMLVHGISPVTSTTL</sequence>
<feature type="domain" description="SLC12A transporter C-terminal" evidence="11">
    <location>
        <begin position="1216"/>
        <end position="1302"/>
    </location>
</feature>
<dbReference type="Pfam" id="PF05649">
    <property type="entry name" value="Peptidase_M13_N"/>
    <property type="match status" value="1"/>
</dbReference>
<evidence type="ECO:0000259" key="12">
    <source>
        <dbReference type="Pfam" id="PF05649"/>
    </source>
</evidence>
<feature type="transmembrane region" description="Helical" evidence="9">
    <location>
        <begin position="811"/>
        <end position="836"/>
    </location>
</feature>
<feature type="transmembrane region" description="Helical" evidence="9">
    <location>
        <begin position="955"/>
        <end position="973"/>
    </location>
</feature>
<comment type="subcellular location">
    <subcellularLocation>
        <location evidence="1">Membrane</location>
        <topology evidence="1">Multi-pass membrane protein</topology>
    </subcellularLocation>
</comment>
<name>A0AAQ4EYZ0_AMBAM</name>
<dbReference type="GO" id="GO:0055064">
    <property type="term" value="P:chloride ion homeostasis"/>
    <property type="evidence" value="ECO:0007669"/>
    <property type="project" value="TreeGrafter"/>
</dbReference>
<evidence type="ECO:0000256" key="1">
    <source>
        <dbReference type="ARBA" id="ARBA00004141"/>
    </source>
</evidence>
<dbReference type="InterPro" id="IPR000718">
    <property type="entry name" value="Peptidase_M13"/>
</dbReference>
<evidence type="ECO:0000256" key="8">
    <source>
        <dbReference type="ARBA" id="ARBA00023136"/>
    </source>
</evidence>
<evidence type="ECO:0000256" key="9">
    <source>
        <dbReference type="SAM" id="Phobius"/>
    </source>
</evidence>
<feature type="transmembrane region" description="Helical" evidence="9">
    <location>
        <begin position="993"/>
        <end position="1017"/>
    </location>
</feature>
<evidence type="ECO:0000259" key="10">
    <source>
        <dbReference type="Pfam" id="PF00324"/>
    </source>
</evidence>
<dbReference type="SUPFAM" id="SSF55486">
    <property type="entry name" value="Metalloproteases ('zincins'), catalytic domain"/>
    <property type="match status" value="1"/>
</dbReference>
<keyword evidence="7 9" id="KW-1133">Transmembrane helix</keyword>
<feature type="transmembrane region" description="Helical" evidence="9">
    <location>
        <begin position="769"/>
        <end position="791"/>
    </location>
</feature>
<dbReference type="InterPro" id="IPR023298">
    <property type="entry name" value="ATPase_P-typ_TM_dom_sf"/>
</dbReference>
<evidence type="ECO:0000256" key="5">
    <source>
        <dbReference type="ARBA" id="ARBA00022448"/>
    </source>
</evidence>
<dbReference type="SUPFAM" id="SSF81665">
    <property type="entry name" value="Calcium ATPase, transmembrane domain M"/>
    <property type="match status" value="1"/>
</dbReference>
<feature type="transmembrane region" description="Helical" evidence="9">
    <location>
        <begin position="884"/>
        <end position="910"/>
    </location>
</feature>
<dbReference type="InterPro" id="IPR004841">
    <property type="entry name" value="AA-permease/SLC12A_dom"/>
</dbReference>
<accession>A0AAQ4EYZ0</accession>
<dbReference type="Gene3D" id="1.20.1740.10">
    <property type="entry name" value="Amino acid/polyamine transporter I"/>
    <property type="match status" value="1"/>
</dbReference>
<evidence type="ECO:0000256" key="2">
    <source>
        <dbReference type="ARBA" id="ARBA00007357"/>
    </source>
</evidence>
<dbReference type="PROSITE" id="PS51885">
    <property type="entry name" value="NEPRILYSIN"/>
    <property type="match status" value="1"/>
</dbReference>
<feature type="domain" description="Peptidase M13 N-terminal" evidence="12">
    <location>
        <begin position="173"/>
        <end position="522"/>
    </location>
</feature>
<evidence type="ECO:0000256" key="7">
    <source>
        <dbReference type="ARBA" id="ARBA00022989"/>
    </source>
</evidence>
<dbReference type="Gene3D" id="1.10.1380.10">
    <property type="entry name" value="Neutral endopeptidase , domain2"/>
    <property type="match status" value="1"/>
</dbReference>
<reference evidence="13 14" key="1">
    <citation type="journal article" date="2023" name="Arcadia Sci">
        <title>De novo assembly of a long-read Amblyomma americanum tick genome.</title>
        <authorList>
            <person name="Chou S."/>
            <person name="Poskanzer K.E."/>
            <person name="Rollins M."/>
            <person name="Thuy-Boun P.S."/>
        </authorList>
    </citation>
    <scope>NUCLEOTIDE SEQUENCE [LARGE SCALE GENOMIC DNA]</scope>
    <source>
        <strain evidence="13">F_SG_1</strain>
        <tissue evidence="13">Salivary glands</tissue>
    </source>
</reference>
<dbReference type="GO" id="GO:0006884">
    <property type="term" value="P:cell volume homeostasis"/>
    <property type="evidence" value="ECO:0007669"/>
    <property type="project" value="TreeGrafter"/>
</dbReference>
<comment type="similarity">
    <text evidence="2">Belongs to the peptidase M13 family.</text>
</comment>
<dbReference type="InterPro" id="IPR004842">
    <property type="entry name" value="SLC12A_fam"/>
</dbReference>
<dbReference type="InterPro" id="IPR042089">
    <property type="entry name" value="Peptidase_M13_dom_2"/>
</dbReference>
<feature type="transmembrane region" description="Helical" evidence="9">
    <location>
        <begin position="1064"/>
        <end position="1083"/>
    </location>
</feature>
<feature type="transmembrane region" description="Helical" evidence="9">
    <location>
        <begin position="119"/>
        <end position="144"/>
    </location>
</feature>
<evidence type="ECO:0000256" key="4">
    <source>
        <dbReference type="ARBA" id="ARBA00019359"/>
    </source>
</evidence>
<dbReference type="GO" id="GO:0055075">
    <property type="term" value="P:potassium ion homeostasis"/>
    <property type="evidence" value="ECO:0007669"/>
    <property type="project" value="TreeGrafter"/>
</dbReference>
<feature type="domain" description="Amino acid permease/ SLC12A" evidence="10">
    <location>
        <begin position="741"/>
        <end position="1014"/>
    </location>
</feature>
<dbReference type="GO" id="GO:0016020">
    <property type="term" value="C:membrane"/>
    <property type="evidence" value="ECO:0007669"/>
    <property type="project" value="UniProtKB-SubCell"/>
</dbReference>
<evidence type="ECO:0000256" key="3">
    <source>
        <dbReference type="ARBA" id="ARBA00010593"/>
    </source>
</evidence>
<feature type="transmembrane region" description="Helical" evidence="9">
    <location>
        <begin position="1089"/>
        <end position="1110"/>
    </location>
</feature>
<keyword evidence="6 9" id="KW-0812">Transmembrane</keyword>
<dbReference type="PANTHER" id="PTHR11827:SF72">
    <property type="entry name" value="GH08340P"/>
    <property type="match status" value="1"/>
</dbReference>
<keyword evidence="5" id="KW-0813">Transport</keyword>
<dbReference type="GO" id="GO:0006508">
    <property type="term" value="P:proteolysis"/>
    <property type="evidence" value="ECO:0007669"/>
    <property type="project" value="InterPro"/>
</dbReference>
<evidence type="ECO:0000256" key="6">
    <source>
        <dbReference type="ARBA" id="ARBA00022692"/>
    </source>
</evidence>
<dbReference type="InterPro" id="IPR024079">
    <property type="entry name" value="MetalloPept_cat_dom_sf"/>
</dbReference>
<dbReference type="PANTHER" id="PTHR11827">
    <property type="entry name" value="SOLUTE CARRIER FAMILY 12, CATION COTRANSPORTERS"/>
    <property type="match status" value="1"/>
</dbReference>
<protein>
    <recommendedName>
        <fullName evidence="4">Solute carrier family 12 member 9</fullName>
    </recommendedName>
</protein>
<keyword evidence="14" id="KW-1185">Reference proteome</keyword>
<gene>
    <name evidence="13" type="ORF">V5799_018641</name>
</gene>
<organism evidence="13 14">
    <name type="scientific">Amblyomma americanum</name>
    <name type="common">Lone star tick</name>
    <dbReference type="NCBI Taxonomy" id="6943"/>
    <lineage>
        <taxon>Eukaryota</taxon>
        <taxon>Metazoa</taxon>
        <taxon>Ecdysozoa</taxon>
        <taxon>Arthropoda</taxon>
        <taxon>Chelicerata</taxon>
        <taxon>Arachnida</taxon>
        <taxon>Acari</taxon>
        <taxon>Parasitiformes</taxon>
        <taxon>Ixodida</taxon>
        <taxon>Ixodoidea</taxon>
        <taxon>Ixodidae</taxon>
        <taxon>Amblyomminae</taxon>
        <taxon>Amblyomma</taxon>
    </lineage>
</organism>
<dbReference type="GO" id="GO:0004222">
    <property type="term" value="F:metalloendopeptidase activity"/>
    <property type="evidence" value="ECO:0007669"/>
    <property type="project" value="InterPro"/>
</dbReference>
<dbReference type="FunFam" id="1.20.1740.10:FF:000013">
    <property type="entry name" value="Solute carrier family 12 member"/>
    <property type="match status" value="1"/>
</dbReference>
<keyword evidence="8 9" id="KW-0472">Membrane</keyword>
<dbReference type="Gene3D" id="3.40.390.10">
    <property type="entry name" value="Collagenase (Catalytic Domain)"/>
    <property type="match status" value="1"/>
</dbReference>
<comment type="caution">
    <text evidence="13">The sequence shown here is derived from an EMBL/GenBank/DDBJ whole genome shotgun (WGS) entry which is preliminary data.</text>
</comment>
<dbReference type="InterPro" id="IPR008753">
    <property type="entry name" value="Peptidase_M13_N"/>
</dbReference>
<evidence type="ECO:0000313" key="13">
    <source>
        <dbReference type="EMBL" id="KAK8780020.1"/>
    </source>
</evidence>
<evidence type="ECO:0000259" key="11">
    <source>
        <dbReference type="Pfam" id="PF03522"/>
    </source>
</evidence>
<dbReference type="GO" id="GO:0015379">
    <property type="term" value="F:potassium:chloride symporter activity"/>
    <property type="evidence" value="ECO:0007669"/>
    <property type="project" value="TreeGrafter"/>
</dbReference>
<dbReference type="InterPro" id="IPR018491">
    <property type="entry name" value="SLC12_C"/>
</dbReference>